<dbReference type="Pfam" id="PF13765">
    <property type="entry name" value="PRY"/>
    <property type="match status" value="1"/>
</dbReference>
<dbReference type="InterPro" id="IPR013320">
    <property type="entry name" value="ConA-like_dom_sf"/>
</dbReference>
<accession>A0A8C3FTP0</accession>
<evidence type="ECO:0000256" key="1">
    <source>
        <dbReference type="SAM" id="MobiDB-lite"/>
    </source>
</evidence>
<dbReference type="GeneTree" id="ENSGT00940000161791"/>
<gene>
    <name evidence="2" type="primary">LOC101947487</name>
</gene>
<dbReference type="PROSITE" id="PS50188">
    <property type="entry name" value="B302_SPRY"/>
    <property type="match status" value="1"/>
</dbReference>
<dbReference type="SMART" id="SM00589">
    <property type="entry name" value="PRY"/>
    <property type="match status" value="1"/>
</dbReference>
<dbReference type="InterPro" id="IPR003877">
    <property type="entry name" value="SPRY_dom"/>
</dbReference>
<organism evidence="2 3">
    <name type="scientific">Chrysemys picta bellii</name>
    <name type="common">Western painted turtle</name>
    <name type="synonym">Emys bellii</name>
    <dbReference type="NCBI Taxonomy" id="8478"/>
    <lineage>
        <taxon>Eukaryota</taxon>
        <taxon>Metazoa</taxon>
        <taxon>Chordata</taxon>
        <taxon>Craniata</taxon>
        <taxon>Vertebrata</taxon>
        <taxon>Euteleostomi</taxon>
        <taxon>Archelosauria</taxon>
        <taxon>Testudinata</taxon>
        <taxon>Testudines</taxon>
        <taxon>Cryptodira</taxon>
        <taxon>Durocryptodira</taxon>
        <taxon>Testudinoidea</taxon>
        <taxon>Emydidae</taxon>
        <taxon>Chrysemys</taxon>
    </lineage>
</organism>
<dbReference type="InterPro" id="IPR043136">
    <property type="entry name" value="B30.2/SPRY_sf"/>
</dbReference>
<name>A0A8C3FTP0_CHRPI</name>
<reference evidence="2" key="2">
    <citation type="submission" date="2025-09" db="UniProtKB">
        <authorList>
            <consortium name="Ensembl"/>
        </authorList>
    </citation>
    <scope>IDENTIFICATION</scope>
</reference>
<dbReference type="PANTHER" id="PTHR24103">
    <property type="entry name" value="E3 UBIQUITIN-PROTEIN LIGASE TRIM"/>
    <property type="match status" value="1"/>
</dbReference>
<keyword evidence="3" id="KW-1185">Reference proteome</keyword>
<dbReference type="SUPFAM" id="SSF49899">
    <property type="entry name" value="Concanavalin A-like lectins/glucanases"/>
    <property type="match status" value="1"/>
</dbReference>
<dbReference type="InterPro" id="IPR003879">
    <property type="entry name" value="Butyrophylin_SPRY"/>
</dbReference>
<sequence length="344" mass="38374">MSPLGLLSSRLNTPSVFNRPPSSGFLDLFIAMSPPLAPAQGWQERLTPAGAGGGQRLPPESLSLLVQAASSCPEQSRRLPPSLKTKVNLPGPSFPDARPGTLQPGLQAPGCAQLSEESPRSSPTSASSWQPLAETPETRMLKNLARSKFPEKEVLSLDPDTAHPNLEISKDGKEVTCVSQRRYVDSSPRRFDTANCVVAKQSFSAGQHYWEVFVGPKWRWNLGVVSDRAKRQGRLIEMKWWPWPPSKVCAEGYWLIGCDRQKAGKKYWIFDTNPWPLDICPRPEIIGVYLDYTDGEVSFYNVDHRNTLTHIHTFHTSFGNNPVYPIFDPCWHDKGGNTQPLKIL</sequence>
<evidence type="ECO:0000313" key="3">
    <source>
        <dbReference type="Proteomes" id="UP000694380"/>
    </source>
</evidence>
<dbReference type="PRINTS" id="PR01407">
    <property type="entry name" value="BUTYPHLNCDUF"/>
</dbReference>
<dbReference type="InterPro" id="IPR001870">
    <property type="entry name" value="B30.2/SPRY"/>
</dbReference>
<feature type="region of interest" description="Disordered" evidence="1">
    <location>
        <begin position="68"/>
        <end position="136"/>
    </location>
</feature>
<evidence type="ECO:0000313" key="2">
    <source>
        <dbReference type="Ensembl" id="ENSCPBP00000011938.1"/>
    </source>
</evidence>
<proteinExistence type="predicted"/>
<dbReference type="AlphaFoldDB" id="A0A8C3FTP0"/>
<dbReference type="Gene3D" id="2.60.120.920">
    <property type="match status" value="1"/>
</dbReference>
<dbReference type="Proteomes" id="UP000694380">
    <property type="component" value="Unplaced"/>
</dbReference>
<dbReference type="InterPro" id="IPR050143">
    <property type="entry name" value="TRIM/RBCC"/>
</dbReference>
<dbReference type="CDD" id="cd13733">
    <property type="entry name" value="SPRY_PRY_C-I_1"/>
    <property type="match status" value="1"/>
</dbReference>
<dbReference type="KEGG" id="cpic:101947487"/>
<reference evidence="2" key="1">
    <citation type="submission" date="2025-08" db="UniProtKB">
        <authorList>
            <consortium name="Ensembl"/>
        </authorList>
    </citation>
    <scope>IDENTIFICATION</scope>
</reference>
<dbReference type="Pfam" id="PF00622">
    <property type="entry name" value="SPRY"/>
    <property type="match status" value="1"/>
</dbReference>
<dbReference type="FunFam" id="2.60.120.920:FF:000004">
    <property type="entry name" value="Butyrophilin subfamily 1 member A1"/>
    <property type="match status" value="1"/>
</dbReference>
<dbReference type="Ensembl" id="ENSCPBT00000014254.1">
    <property type="protein sequence ID" value="ENSCPBP00000011938.1"/>
    <property type="gene ID" value="ENSCPBG00000009045.1"/>
</dbReference>
<protein>
    <submittedName>
        <fullName evidence="2">Uncharacterized protein</fullName>
    </submittedName>
</protein>
<dbReference type="GeneID" id="101947487"/>
<dbReference type="InterPro" id="IPR006574">
    <property type="entry name" value="PRY"/>
</dbReference>